<feature type="non-terminal residue" evidence="4">
    <location>
        <position position="280"/>
    </location>
</feature>
<name>A0A5J4TXF6_9EUKA</name>
<dbReference type="Gene3D" id="3.30.40.10">
    <property type="entry name" value="Zinc/RING finger domain, C3HC4 (zinc finger)"/>
    <property type="match status" value="1"/>
</dbReference>
<feature type="region of interest" description="Disordered" evidence="2">
    <location>
        <begin position="1"/>
        <end position="70"/>
    </location>
</feature>
<evidence type="ECO:0000259" key="3">
    <source>
        <dbReference type="PROSITE" id="PS51698"/>
    </source>
</evidence>
<feature type="domain" description="U-box" evidence="3">
    <location>
        <begin position="207"/>
        <end position="280"/>
    </location>
</feature>
<dbReference type="SMART" id="SM00504">
    <property type="entry name" value="Ubox"/>
    <property type="match status" value="1"/>
</dbReference>
<accession>A0A5J4TXF6</accession>
<reference evidence="4 5" key="1">
    <citation type="submission" date="2019-03" db="EMBL/GenBank/DDBJ databases">
        <title>Single cell metagenomics reveals metabolic interactions within the superorganism composed of flagellate Streblomastix strix and complex community of Bacteroidetes bacteria on its surface.</title>
        <authorList>
            <person name="Treitli S.C."/>
            <person name="Kolisko M."/>
            <person name="Husnik F."/>
            <person name="Keeling P."/>
            <person name="Hampl V."/>
        </authorList>
    </citation>
    <scope>NUCLEOTIDE SEQUENCE [LARGE SCALE GENOMIC DNA]</scope>
    <source>
        <strain evidence="4">ST1C</strain>
    </source>
</reference>
<dbReference type="GO" id="GO:0004842">
    <property type="term" value="F:ubiquitin-protein transferase activity"/>
    <property type="evidence" value="ECO:0007669"/>
    <property type="project" value="InterPro"/>
</dbReference>
<comment type="caution">
    <text evidence="4">The sequence shown here is derived from an EMBL/GenBank/DDBJ whole genome shotgun (WGS) entry which is preliminary data.</text>
</comment>
<dbReference type="Proteomes" id="UP000324800">
    <property type="component" value="Unassembled WGS sequence"/>
</dbReference>
<keyword evidence="1" id="KW-0175">Coiled coil</keyword>
<organism evidence="4 5">
    <name type="scientific">Streblomastix strix</name>
    <dbReference type="NCBI Taxonomy" id="222440"/>
    <lineage>
        <taxon>Eukaryota</taxon>
        <taxon>Metamonada</taxon>
        <taxon>Preaxostyla</taxon>
        <taxon>Oxymonadida</taxon>
        <taxon>Streblomastigidae</taxon>
        <taxon>Streblomastix</taxon>
    </lineage>
</organism>
<dbReference type="GO" id="GO:0016567">
    <property type="term" value="P:protein ubiquitination"/>
    <property type="evidence" value="ECO:0007669"/>
    <property type="project" value="InterPro"/>
</dbReference>
<evidence type="ECO:0000256" key="2">
    <source>
        <dbReference type="SAM" id="MobiDB-lite"/>
    </source>
</evidence>
<feature type="coiled-coil region" evidence="1">
    <location>
        <begin position="157"/>
        <end position="208"/>
    </location>
</feature>
<gene>
    <name evidence="4" type="ORF">EZS28_041723</name>
</gene>
<dbReference type="OrthoDB" id="783974at2759"/>
<evidence type="ECO:0000256" key="1">
    <source>
        <dbReference type="SAM" id="Coils"/>
    </source>
</evidence>
<proteinExistence type="predicted"/>
<protein>
    <recommendedName>
        <fullName evidence="3">U-box domain-containing protein</fullName>
    </recommendedName>
</protein>
<dbReference type="SUPFAM" id="SSF57850">
    <property type="entry name" value="RING/U-box"/>
    <property type="match status" value="1"/>
</dbReference>
<dbReference type="PROSITE" id="PS51698">
    <property type="entry name" value="U_BOX"/>
    <property type="match status" value="1"/>
</dbReference>
<dbReference type="EMBL" id="SNRW01023777">
    <property type="protein sequence ID" value="KAA6362750.1"/>
    <property type="molecule type" value="Genomic_DNA"/>
</dbReference>
<dbReference type="InterPro" id="IPR013083">
    <property type="entry name" value="Znf_RING/FYVE/PHD"/>
</dbReference>
<sequence length="280" mass="32098">MSHGHDAFRTRRGIKKLIDSTQKRQISPPPFHRTQSSSPSQSPKSSSPSYYPQQQQLKSRSSSSSPQPNSFQLLLQQSSSGIYPMWTTVDGDGTVPCNSAANDGMRADARFEIRSQDHMKLLFDPRVLNIIAAIFNFWKQDEQLKKDSFKPYKCEYINEYEKLIKETDKQAKILMKKQSQELKIQQKAEKLMEKKIQQEIEKEEEELIKNHAICALSRQTMKNPQLAPDGKVYEYSVIVEYLNNNKGRLPSNTKCDITQLKPDKFAFFTSSGFALGNPSH</sequence>
<dbReference type="AlphaFoldDB" id="A0A5J4TXF6"/>
<evidence type="ECO:0000313" key="5">
    <source>
        <dbReference type="Proteomes" id="UP000324800"/>
    </source>
</evidence>
<feature type="compositionally biased region" description="Low complexity" evidence="2">
    <location>
        <begin position="35"/>
        <end position="70"/>
    </location>
</feature>
<dbReference type="InterPro" id="IPR003613">
    <property type="entry name" value="Ubox_domain"/>
</dbReference>
<evidence type="ECO:0000313" key="4">
    <source>
        <dbReference type="EMBL" id="KAA6362750.1"/>
    </source>
</evidence>